<comment type="subcellular location">
    <subcellularLocation>
        <location evidence="1">Mitochondrion</location>
    </subcellularLocation>
</comment>
<reference evidence="6 7" key="1">
    <citation type="journal article" date="2022" name="DNA Res.">
        <title>Genome analysis of five recently described species of the CUG-Ser clade uncovers Candida theae as a new hybrid lineage with pathogenic potential in the Candida parapsilosis species complex.</title>
        <authorList>
            <person name="Mixao V."/>
            <person name="Del Olmo V."/>
            <person name="Hegedusova E."/>
            <person name="Saus E."/>
            <person name="Pryszcz L."/>
            <person name="Cillingova A."/>
            <person name="Nosek J."/>
            <person name="Gabaldon T."/>
        </authorList>
    </citation>
    <scope>NUCLEOTIDE SEQUENCE [LARGE SCALE GENOMIC DNA]</scope>
    <source>
        <strain evidence="6 7">CBS 12239</strain>
    </source>
</reference>
<comment type="similarity">
    <text evidence="2">Belongs to the ATP11 family.</text>
</comment>
<dbReference type="PANTHER" id="PTHR13126:SF0">
    <property type="entry name" value="ATP SYNTHASE MITOCHONDRIAL F1 COMPLEX ASSEMBLY FACTOR 1"/>
    <property type="match status" value="1"/>
</dbReference>
<dbReference type="Pfam" id="PF06644">
    <property type="entry name" value="ATP11"/>
    <property type="match status" value="1"/>
</dbReference>
<proteinExistence type="inferred from homology"/>
<name>A0AAD5BD13_9ASCO</name>
<keyword evidence="3" id="KW-0809">Transit peptide</keyword>
<feature type="coiled-coil region" evidence="5">
    <location>
        <begin position="72"/>
        <end position="118"/>
    </location>
</feature>
<evidence type="ECO:0000256" key="1">
    <source>
        <dbReference type="ARBA" id="ARBA00004173"/>
    </source>
</evidence>
<keyword evidence="7" id="KW-1185">Reference proteome</keyword>
<dbReference type="EMBL" id="JAIHNG010000129">
    <property type="protein sequence ID" value="KAI5955994.1"/>
    <property type="molecule type" value="Genomic_DNA"/>
</dbReference>
<gene>
    <name evidence="6" type="ORF">KGF57_003480</name>
</gene>
<dbReference type="InterPro" id="IPR010591">
    <property type="entry name" value="ATP11"/>
</dbReference>
<dbReference type="Proteomes" id="UP001204833">
    <property type="component" value="Unassembled WGS sequence"/>
</dbReference>
<dbReference type="GO" id="GO:0033615">
    <property type="term" value="P:mitochondrial proton-transporting ATP synthase complex assembly"/>
    <property type="evidence" value="ECO:0007669"/>
    <property type="project" value="TreeGrafter"/>
</dbReference>
<protein>
    <submittedName>
        <fullName evidence="6">Uncharacterized protein</fullName>
    </submittedName>
</protein>
<evidence type="ECO:0000256" key="3">
    <source>
        <dbReference type="ARBA" id="ARBA00022946"/>
    </source>
</evidence>
<evidence type="ECO:0000256" key="4">
    <source>
        <dbReference type="ARBA" id="ARBA00023128"/>
    </source>
</evidence>
<evidence type="ECO:0000313" key="7">
    <source>
        <dbReference type="Proteomes" id="UP001204833"/>
    </source>
</evidence>
<keyword evidence="4" id="KW-0496">Mitochondrion</keyword>
<accession>A0AAD5BD13</accession>
<evidence type="ECO:0000256" key="2">
    <source>
        <dbReference type="ARBA" id="ARBA00009116"/>
    </source>
</evidence>
<sequence>MLLRTTHAIKPQSHISRIIGIRFNSSLKGDAQKEVKGIKEQYDKAKDAATEKANVLKKSAQESPKALEKQFAQEKSINAEVLNKYKKQLEQKAKELGINDLNQLKEKFKDKIEKTKIELGAEDPLKQILEWEKQQKEKSTDGSVINVRKIDEKKEKLPFKVLNDFIDVDKARGLPVDDIKMIWKHRFLNKERALHATLDKRQFADIYANAYRFPNFVLPLPKPHNDGYELEFVQWAFVGPNTIHCMFTTLAEYKLNKEFARPHTTLIFHQEFSQDKDLVLMNGVSEKEGGLSMDEAQLLAVNLQRFYSGKFPQMTKLLKEFNDGSTSFNVDELIKEATSV</sequence>
<dbReference type="PANTHER" id="PTHR13126">
    <property type="entry name" value="CHAPERONE ATP11"/>
    <property type="match status" value="1"/>
</dbReference>
<dbReference type="GeneID" id="76151538"/>
<comment type="caution">
    <text evidence="6">The sequence shown here is derived from an EMBL/GenBank/DDBJ whole genome shotgun (WGS) entry which is preliminary data.</text>
</comment>
<dbReference type="GO" id="GO:0005739">
    <property type="term" value="C:mitochondrion"/>
    <property type="evidence" value="ECO:0007669"/>
    <property type="project" value="UniProtKB-SubCell"/>
</dbReference>
<evidence type="ECO:0000256" key="5">
    <source>
        <dbReference type="SAM" id="Coils"/>
    </source>
</evidence>
<keyword evidence="5" id="KW-0175">Coiled coil</keyword>
<dbReference type="RefSeq" id="XP_051607976.1">
    <property type="nucleotide sequence ID" value="XM_051752903.1"/>
</dbReference>
<organism evidence="6 7">
    <name type="scientific">Candida theae</name>
    <dbReference type="NCBI Taxonomy" id="1198502"/>
    <lineage>
        <taxon>Eukaryota</taxon>
        <taxon>Fungi</taxon>
        <taxon>Dikarya</taxon>
        <taxon>Ascomycota</taxon>
        <taxon>Saccharomycotina</taxon>
        <taxon>Pichiomycetes</taxon>
        <taxon>Debaryomycetaceae</taxon>
        <taxon>Candida/Lodderomyces clade</taxon>
        <taxon>Candida</taxon>
    </lineage>
</organism>
<dbReference type="AlphaFoldDB" id="A0AAD5BD13"/>
<evidence type="ECO:0000313" key="6">
    <source>
        <dbReference type="EMBL" id="KAI5955994.1"/>
    </source>
</evidence>